<organism evidence="10 11">
    <name type="scientific">Nitrincola tibetensis</name>
    <dbReference type="NCBI Taxonomy" id="2219697"/>
    <lineage>
        <taxon>Bacteria</taxon>
        <taxon>Pseudomonadati</taxon>
        <taxon>Pseudomonadota</taxon>
        <taxon>Gammaproteobacteria</taxon>
        <taxon>Oceanospirillales</taxon>
        <taxon>Oceanospirillaceae</taxon>
        <taxon>Nitrincola</taxon>
    </lineage>
</organism>
<feature type="transmembrane region" description="Helical" evidence="9">
    <location>
        <begin position="6"/>
        <end position="26"/>
    </location>
</feature>
<feature type="transmembrane region" description="Helical" evidence="9">
    <location>
        <begin position="433"/>
        <end position="454"/>
    </location>
</feature>
<evidence type="ECO:0000313" key="10">
    <source>
        <dbReference type="EMBL" id="RAU16576.1"/>
    </source>
</evidence>
<evidence type="ECO:0000256" key="3">
    <source>
        <dbReference type="ARBA" id="ARBA00022448"/>
    </source>
</evidence>
<keyword evidence="5" id="KW-0769">Symport</keyword>
<dbReference type="PANTHER" id="PTHR48086">
    <property type="entry name" value="SODIUM/PROLINE SYMPORTER-RELATED"/>
    <property type="match status" value="1"/>
</dbReference>
<gene>
    <name evidence="10" type="ORF">DN062_17575</name>
</gene>
<dbReference type="InterPro" id="IPR050277">
    <property type="entry name" value="Sodium:Solute_Symporter"/>
</dbReference>
<keyword evidence="3" id="KW-0813">Transport</keyword>
<evidence type="ECO:0000256" key="4">
    <source>
        <dbReference type="ARBA" id="ARBA00022692"/>
    </source>
</evidence>
<dbReference type="NCBIfam" id="TIGR03648">
    <property type="entry name" value="Na_symport_lg"/>
    <property type="match status" value="1"/>
</dbReference>
<dbReference type="PROSITE" id="PS50283">
    <property type="entry name" value="NA_SOLUT_SYMP_3"/>
    <property type="match status" value="1"/>
</dbReference>
<feature type="transmembrane region" description="Helical" evidence="9">
    <location>
        <begin position="47"/>
        <end position="70"/>
    </location>
</feature>
<evidence type="ECO:0000256" key="6">
    <source>
        <dbReference type="ARBA" id="ARBA00022989"/>
    </source>
</evidence>
<dbReference type="PANTHER" id="PTHR48086:SF5">
    <property type="entry name" value="NA(+):SOLUTE SYMPORTER (SSF FAMILY)"/>
    <property type="match status" value="1"/>
</dbReference>
<feature type="transmembrane region" description="Helical" evidence="9">
    <location>
        <begin position="281"/>
        <end position="307"/>
    </location>
</feature>
<keyword evidence="7 9" id="KW-0472">Membrane</keyword>
<dbReference type="RefSeq" id="WP_112160602.1">
    <property type="nucleotide sequence ID" value="NZ_QKRX01000021.1"/>
</dbReference>
<accession>A0A364NHM2</accession>
<dbReference type="OrthoDB" id="9764416at2"/>
<reference evidence="10 11" key="1">
    <citation type="submission" date="2018-06" db="EMBL/GenBank/DDBJ databases">
        <title>Nitrincola tibetense sp. nov., isolated from Lake XuguoCo on Tibetan Plateau.</title>
        <authorList>
            <person name="Xing P."/>
        </authorList>
    </citation>
    <scope>NUCLEOTIDE SEQUENCE [LARGE SCALE GENOMIC DNA]</scope>
    <source>
        <strain evidence="11">xg18</strain>
    </source>
</reference>
<evidence type="ECO:0000256" key="2">
    <source>
        <dbReference type="ARBA" id="ARBA00006434"/>
    </source>
</evidence>
<feature type="transmembrane region" description="Helical" evidence="9">
    <location>
        <begin position="147"/>
        <end position="168"/>
    </location>
</feature>
<feature type="transmembrane region" description="Helical" evidence="9">
    <location>
        <begin position="180"/>
        <end position="201"/>
    </location>
</feature>
<dbReference type="GO" id="GO:0005886">
    <property type="term" value="C:plasma membrane"/>
    <property type="evidence" value="ECO:0007669"/>
    <property type="project" value="TreeGrafter"/>
</dbReference>
<evidence type="ECO:0000256" key="5">
    <source>
        <dbReference type="ARBA" id="ARBA00022847"/>
    </source>
</evidence>
<keyword evidence="4 9" id="KW-0812">Transmembrane</keyword>
<dbReference type="EMBL" id="QKRX01000021">
    <property type="protein sequence ID" value="RAU16576.1"/>
    <property type="molecule type" value="Genomic_DNA"/>
</dbReference>
<dbReference type="InterPro" id="IPR001734">
    <property type="entry name" value="Na/solute_symporter"/>
</dbReference>
<feature type="transmembrane region" description="Helical" evidence="9">
    <location>
        <begin position="460"/>
        <end position="481"/>
    </location>
</feature>
<sequence length="560" mass="61028">MLPEHLLYTLLALISVFVIYAVYSLSQGHSSTQFYMAGGRVSPMTNGAAIAADWISAVTFLSLIGCLVVVGQDALLYMLGWSAGFVLLVLLLIPYLRRFGQATVPGFMLKRYQSRWICVIAVITSVLIALFYLAAQLRGMGIVFSRFLQVPITTAIVFAVILLIFYAVMGGVKGVTYTQVIQYSVLIFTFMVPAFFISFQVTGQFLPQGLPFAEVGEQGSVFHWFERLRVDAGFDAFVSTNLLWFEKGLLVLLLACGTAALPHLIMRFFSVGTPREARLSGGWALLFIGFFYTAIPGVGMVGGAQFLHSVKEYDGEGLYAAAMPDWVDRWQASGLVSWQDHNDDGRILYKQTDELSMSQFGSELSLDPDVMAIVFLEVAALPSWVIALLASGALAAALASATGVLMVASISVSRDLMKKCFMPQMTDRQSLHLVRWSSLGLVILSSVLAVFPLGSLIETLAIGFIFSGAVLFPALVCGVYSERIHAKGVFVGMSLAFMLVLGFVIATILSHPVLLHWSYSFATFGGVALLVNFLASWLVSYLTPAPDNSTQQVVAKMRVT</sequence>
<evidence type="ECO:0000256" key="9">
    <source>
        <dbReference type="SAM" id="Phobius"/>
    </source>
</evidence>
<dbReference type="GO" id="GO:0015293">
    <property type="term" value="F:symporter activity"/>
    <property type="evidence" value="ECO:0007669"/>
    <property type="project" value="UniProtKB-KW"/>
</dbReference>
<feature type="transmembrane region" description="Helical" evidence="9">
    <location>
        <begin position="116"/>
        <end position="135"/>
    </location>
</feature>
<evidence type="ECO:0000256" key="8">
    <source>
        <dbReference type="RuleBase" id="RU362091"/>
    </source>
</evidence>
<evidence type="ECO:0000313" key="11">
    <source>
        <dbReference type="Proteomes" id="UP000250744"/>
    </source>
</evidence>
<name>A0A364NHM2_9GAMM</name>
<dbReference type="Pfam" id="PF00474">
    <property type="entry name" value="SSF"/>
    <property type="match status" value="2"/>
</dbReference>
<comment type="similarity">
    <text evidence="2 8">Belongs to the sodium:solute symporter (SSF) (TC 2.A.21) family.</text>
</comment>
<feature type="transmembrane region" description="Helical" evidence="9">
    <location>
        <begin position="384"/>
        <end position="412"/>
    </location>
</feature>
<keyword evidence="11" id="KW-1185">Reference proteome</keyword>
<protein>
    <recommendedName>
        <fullName evidence="12">Cation acetate symporter</fullName>
    </recommendedName>
</protein>
<feature type="transmembrane region" description="Helical" evidence="9">
    <location>
        <begin position="249"/>
        <end position="269"/>
    </location>
</feature>
<dbReference type="Proteomes" id="UP000250744">
    <property type="component" value="Unassembled WGS sequence"/>
</dbReference>
<keyword evidence="6 9" id="KW-1133">Transmembrane helix</keyword>
<comment type="subcellular location">
    <subcellularLocation>
        <location evidence="1">Membrane</location>
        <topology evidence="1">Multi-pass membrane protein</topology>
    </subcellularLocation>
</comment>
<feature type="transmembrane region" description="Helical" evidence="9">
    <location>
        <begin position="488"/>
        <end position="509"/>
    </location>
</feature>
<comment type="caution">
    <text evidence="10">The sequence shown here is derived from an EMBL/GenBank/DDBJ whole genome shotgun (WGS) entry which is preliminary data.</text>
</comment>
<evidence type="ECO:0000256" key="1">
    <source>
        <dbReference type="ARBA" id="ARBA00004141"/>
    </source>
</evidence>
<dbReference type="CDD" id="cd11480">
    <property type="entry name" value="SLC5sbd_u4"/>
    <property type="match status" value="1"/>
</dbReference>
<dbReference type="AlphaFoldDB" id="A0A364NHM2"/>
<feature type="transmembrane region" description="Helical" evidence="9">
    <location>
        <begin position="76"/>
        <end position="96"/>
    </location>
</feature>
<evidence type="ECO:0000256" key="7">
    <source>
        <dbReference type="ARBA" id="ARBA00023136"/>
    </source>
</evidence>
<dbReference type="InterPro" id="IPR038377">
    <property type="entry name" value="Na/Glc_symporter_sf"/>
</dbReference>
<feature type="transmembrane region" description="Helical" evidence="9">
    <location>
        <begin position="521"/>
        <end position="542"/>
    </location>
</feature>
<proteinExistence type="inferred from homology"/>
<evidence type="ECO:0008006" key="12">
    <source>
        <dbReference type="Google" id="ProtNLM"/>
    </source>
</evidence>
<dbReference type="Gene3D" id="1.20.1730.10">
    <property type="entry name" value="Sodium/glucose cotransporter"/>
    <property type="match status" value="1"/>
</dbReference>
<dbReference type="InterPro" id="IPR019899">
    <property type="entry name" value="Na/solute_symporter_VC_2705"/>
</dbReference>